<protein>
    <submittedName>
        <fullName evidence="1">Uncharacterized protein</fullName>
    </submittedName>
</protein>
<name>A0A9Q9BXS6_9BACT</name>
<organism evidence="1 2">
    <name type="scientific">Metamycoplasma hyosynoviae</name>
    <dbReference type="NCBI Taxonomy" id="29559"/>
    <lineage>
        <taxon>Bacteria</taxon>
        <taxon>Bacillati</taxon>
        <taxon>Mycoplasmatota</taxon>
        <taxon>Mycoplasmoidales</taxon>
        <taxon>Metamycoplasmataceae</taxon>
        <taxon>Metamycoplasma</taxon>
    </lineage>
</organism>
<reference evidence="1" key="1">
    <citation type="submission" date="2022-07" db="EMBL/GenBank/DDBJ databases">
        <title>Complete genome of Mycoplasma hyosynoviae B1.</title>
        <authorList>
            <person name="Spergser J."/>
        </authorList>
    </citation>
    <scope>NUCLEOTIDE SEQUENCE</scope>
    <source>
        <strain evidence="1">B1</strain>
    </source>
</reference>
<evidence type="ECO:0000313" key="1">
    <source>
        <dbReference type="EMBL" id="UTO26101.1"/>
    </source>
</evidence>
<dbReference type="EMBL" id="CP101127">
    <property type="protein sequence ID" value="UTO26101.1"/>
    <property type="molecule type" value="Genomic_DNA"/>
</dbReference>
<dbReference type="AlphaFoldDB" id="A0A9Q9BXS6"/>
<gene>
    <name evidence="1" type="ORF">NMG93_00835</name>
</gene>
<dbReference type="RefSeq" id="WP_254735418.1">
    <property type="nucleotide sequence ID" value="NZ_CP101127.1"/>
</dbReference>
<dbReference type="Proteomes" id="UP001059349">
    <property type="component" value="Chromosome"/>
</dbReference>
<dbReference type="GeneID" id="75105014"/>
<sequence length="250" mass="29190">MKNGKRGTFFNQLNVLYFSGLAYFAKDGASNTLVLLFKKYFKNLISKIDSYLSDALGDLYVDNQEKKLNLIEAYNLDDYSLDLDINNDFFISKLTNSDNVISAIGTINLAATNAMNSSSAIPFSDEDLLRKSSRNYDKLEKLYDKYSLRSKDKSNYIFDDNTGEYIKTEIYQDNNENIASNALQHYNYESAKAMNEYLRENFLNNLKDVDYSKLYTNNTLMKNYEFGFNYYKKLQLNFIKIHLHLYLKKK</sequence>
<evidence type="ECO:0000313" key="2">
    <source>
        <dbReference type="Proteomes" id="UP001059349"/>
    </source>
</evidence>
<accession>A0A9Q9BXS6</accession>
<proteinExistence type="predicted"/>